<protein>
    <recommendedName>
        <fullName evidence="1">methionine--tRNA ligase</fullName>
        <ecNumber evidence="1">6.1.1.10</ecNumber>
    </recommendedName>
</protein>
<evidence type="ECO:0000259" key="8">
    <source>
        <dbReference type="Pfam" id="PF09334"/>
    </source>
</evidence>
<dbReference type="EMBL" id="BONW01000002">
    <property type="protein sequence ID" value="GIG85837.1"/>
    <property type="molecule type" value="Genomic_DNA"/>
</dbReference>
<dbReference type="PANTHER" id="PTHR43326:SF1">
    <property type="entry name" value="METHIONINE--TRNA LIGASE, MITOCHONDRIAL"/>
    <property type="match status" value="1"/>
</dbReference>
<gene>
    <name evidence="9" type="primary">metG_2</name>
    <name evidence="9" type="ORF">Pen02_07730</name>
</gene>
<dbReference type="CDD" id="cd07957">
    <property type="entry name" value="Anticodon_Ia_Met"/>
    <property type="match status" value="1"/>
</dbReference>
<evidence type="ECO:0000256" key="3">
    <source>
        <dbReference type="ARBA" id="ARBA00022741"/>
    </source>
</evidence>
<dbReference type="GO" id="GO:0016874">
    <property type="term" value="F:ligase activity"/>
    <property type="evidence" value="ECO:0007669"/>
    <property type="project" value="UniProtKB-KW"/>
</dbReference>
<name>A0ABQ4DTS4_9ACTN</name>
<proteinExistence type="inferred from homology"/>
<dbReference type="Gene3D" id="1.10.730.10">
    <property type="entry name" value="Isoleucyl-tRNA Synthetase, Domain 1"/>
    <property type="match status" value="1"/>
</dbReference>
<keyword evidence="2 7" id="KW-0436">Ligase</keyword>
<dbReference type="EC" id="6.1.1.10" evidence="1"/>
<dbReference type="Proteomes" id="UP000646749">
    <property type="component" value="Unassembled WGS sequence"/>
</dbReference>
<evidence type="ECO:0000256" key="6">
    <source>
        <dbReference type="ARBA" id="ARBA00023146"/>
    </source>
</evidence>
<keyword evidence="10" id="KW-1185">Reference proteome</keyword>
<comment type="caution">
    <text evidence="9">The sequence shown here is derived from an EMBL/GenBank/DDBJ whole genome shotgun (WGS) entry which is preliminary data.</text>
</comment>
<evidence type="ECO:0000313" key="9">
    <source>
        <dbReference type="EMBL" id="GIG85837.1"/>
    </source>
</evidence>
<dbReference type="InterPro" id="IPR023457">
    <property type="entry name" value="Met-tRNA_synth_2"/>
</dbReference>
<evidence type="ECO:0000313" key="10">
    <source>
        <dbReference type="Proteomes" id="UP000646749"/>
    </source>
</evidence>
<sequence length="499" mass="54160">MTYLTTPIYYVNDLPHVGHAYSTVLADALARWERLCGRPARLVTGTDEHGAKVRRAAAEAGIAPATLAERTAGRFRSTWDRLGIGYDEFVRTTSARHRQTVTELLTRVHDAGHLRPGRYDGRYCVGCEAYTPELVCPVHGRPTELVGEENWFFRLSEFAGPLAEWFDRCPDAVRPASRRNEALGWLRRGLTDFSISRAGLDWGIPLPWDPTQVTYVWFDALGSYLTAAGWPSPEFTRWWPARHVIGKDILRFHAIYWPAILLAADLPLPERITVHGFLLQRGSKIAKSGERTVALDDLLDRFGPEGLRYHLLRDNPVGPDGEFSVASVEARYNADLANTLGNLLSRVTALVVSRCAGTGPAPGRRSPLAPVAAECAGASADGWTAGQPADALAAAWRLVAATNSYLVAAQPWRLPVGSAEAATVLGDALEALRIVAVLAAPAVPGTSARIWRQIGLDGYAPRVPDDLAWGGYPGDCRVGRAAPLFPRLPTGGPGLATGQ</sequence>
<dbReference type="InterPro" id="IPR009080">
    <property type="entry name" value="tRNAsynth_Ia_anticodon-bd"/>
</dbReference>
<dbReference type="Pfam" id="PF09334">
    <property type="entry name" value="tRNA-synt_1g"/>
    <property type="match status" value="1"/>
</dbReference>
<accession>A0ABQ4DTS4</accession>
<dbReference type="RefSeq" id="WP_203864502.1">
    <property type="nucleotide sequence ID" value="NZ_BONW01000002.1"/>
</dbReference>
<dbReference type="InterPro" id="IPR033911">
    <property type="entry name" value="MetRS_core"/>
</dbReference>
<evidence type="ECO:0000256" key="4">
    <source>
        <dbReference type="ARBA" id="ARBA00022840"/>
    </source>
</evidence>
<keyword evidence="3 7" id="KW-0547">Nucleotide-binding</keyword>
<dbReference type="CDD" id="cd00814">
    <property type="entry name" value="MetRS_core"/>
    <property type="match status" value="1"/>
</dbReference>
<evidence type="ECO:0000256" key="7">
    <source>
        <dbReference type="RuleBase" id="RU363039"/>
    </source>
</evidence>
<dbReference type="SUPFAM" id="SSF52374">
    <property type="entry name" value="Nucleotidylyl transferase"/>
    <property type="match status" value="1"/>
</dbReference>
<dbReference type="SUPFAM" id="SSF47323">
    <property type="entry name" value="Anticodon-binding domain of a subclass of class I aminoacyl-tRNA synthetases"/>
    <property type="match status" value="1"/>
</dbReference>
<keyword evidence="5 7" id="KW-0648">Protein biosynthesis</keyword>
<keyword evidence="4 7" id="KW-0067">ATP-binding</keyword>
<reference evidence="9 10" key="1">
    <citation type="submission" date="2021-01" db="EMBL/GenBank/DDBJ databases">
        <title>Whole genome shotgun sequence of Plantactinospora endophytica NBRC 110450.</title>
        <authorList>
            <person name="Komaki H."/>
            <person name="Tamura T."/>
        </authorList>
    </citation>
    <scope>NUCLEOTIDE SEQUENCE [LARGE SCALE GENOMIC DNA]</scope>
    <source>
        <strain evidence="9 10">NBRC 110450</strain>
    </source>
</reference>
<dbReference type="InterPro" id="IPR041872">
    <property type="entry name" value="Anticodon_Met"/>
</dbReference>
<dbReference type="PANTHER" id="PTHR43326">
    <property type="entry name" value="METHIONYL-TRNA SYNTHETASE"/>
    <property type="match status" value="1"/>
</dbReference>
<dbReference type="InterPro" id="IPR014729">
    <property type="entry name" value="Rossmann-like_a/b/a_fold"/>
</dbReference>
<dbReference type="InterPro" id="IPR015413">
    <property type="entry name" value="Methionyl/Leucyl_tRNA_Synth"/>
</dbReference>
<keyword evidence="6 7" id="KW-0030">Aminoacyl-tRNA synthetase</keyword>
<dbReference type="PRINTS" id="PR01041">
    <property type="entry name" value="TRNASYNTHMET"/>
</dbReference>
<dbReference type="Gene3D" id="2.170.220.10">
    <property type="match status" value="1"/>
</dbReference>
<comment type="similarity">
    <text evidence="7">Belongs to the class-I aminoacyl-tRNA synthetase family.</text>
</comment>
<organism evidence="9 10">
    <name type="scientific">Plantactinospora endophytica</name>
    <dbReference type="NCBI Taxonomy" id="673535"/>
    <lineage>
        <taxon>Bacteria</taxon>
        <taxon>Bacillati</taxon>
        <taxon>Actinomycetota</taxon>
        <taxon>Actinomycetes</taxon>
        <taxon>Micromonosporales</taxon>
        <taxon>Micromonosporaceae</taxon>
        <taxon>Plantactinospora</taxon>
    </lineage>
</organism>
<evidence type="ECO:0000256" key="1">
    <source>
        <dbReference type="ARBA" id="ARBA00012838"/>
    </source>
</evidence>
<evidence type="ECO:0000256" key="2">
    <source>
        <dbReference type="ARBA" id="ARBA00022598"/>
    </source>
</evidence>
<dbReference type="Gene3D" id="3.40.50.620">
    <property type="entry name" value="HUPs"/>
    <property type="match status" value="1"/>
</dbReference>
<feature type="domain" description="Methionyl/Leucyl tRNA synthetase" evidence="8">
    <location>
        <begin position="135"/>
        <end position="347"/>
    </location>
</feature>
<evidence type="ECO:0000256" key="5">
    <source>
        <dbReference type="ARBA" id="ARBA00022917"/>
    </source>
</evidence>